<comment type="subcellular location">
    <subcellularLocation>
        <location evidence="1 7">Nucleus</location>
    </subcellularLocation>
</comment>
<evidence type="ECO:0000256" key="2">
    <source>
        <dbReference type="ARBA" id="ARBA00010852"/>
    </source>
</evidence>
<feature type="compositionally biased region" description="Polar residues" evidence="8">
    <location>
        <begin position="491"/>
        <end position="509"/>
    </location>
</feature>
<evidence type="ECO:0000259" key="9">
    <source>
        <dbReference type="PROSITE" id="PS51968"/>
    </source>
</evidence>
<evidence type="ECO:0000256" key="7">
    <source>
        <dbReference type="PROSITE-ProRule" id="PRU01313"/>
    </source>
</evidence>
<dbReference type="GO" id="GO:0000978">
    <property type="term" value="F:RNA polymerase II cis-regulatory region sequence-specific DNA binding"/>
    <property type="evidence" value="ECO:0007669"/>
    <property type="project" value="TreeGrafter"/>
</dbReference>
<feature type="region of interest" description="Disordered" evidence="8">
    <location>
        <begin position="54"/>
        <end position="84"/>
    </location>
</feature>
<dbReference type="InterPro" id="IPR013761">
    <property type="entry name" value="SAM/pointed_sf"/>
</dbReference>
<name>A0A9P0DHB2_9CUCU</name>
<dbReference type="Pfam" id="PF18016">
    <property type="entry name" value="SAM_3"/>
    <property type="match status" value="1"/>
</dbReference>
<gene>
    <name evidence="10" type="ORF">CEUTPL_LOCUS6479</name>
</gene>
<evidence type="ECO:0000313" key="10">
    <source>
        <dbReference type="EMBL" id="CAH1127697.1"/>
    </source>
</evidence>
<dbReference type="EMBL" id="OU892279">
    <property type="protein sequence ID" value="CAH1127697.1"/>
    <property type="molecule type" value="Genomic_DNA"/>
</dbReference>
<dbReference type="Proteomes" id="UP001152799">
    <property type="component" value="Chromosome 3"/>
</dbReference>
<evidence type="ECO:0000256" key="4">
    <source>
        <dbReference type="ARBA" id="ARBA00023125"/>
    </source>
</evidence>
<organism evidence="10 11">
    <name type="scientific">Ceutorhynchus assimilis</name>
    <name type="common">cabbage seed weevil</name>
    <dbReference type="NCBI Taxonomy" id="467358"/>
    <lineage>
        <taxon>Eukaryota</taxon>
        <taxon>Metazoa</taxon>
        <taxon>Ecdysozoa</taxon>
        <taxon>Arthropoda</taxon>
        <taxon>Hexapoda</taxon>
        <taxon>Insecta</taxon>
        <taxon>Pterygota</taxon>
        <taxon>Neoptera</taxon>
        <taxon>Endopterygota</taxon>
        <taxon>Coleoptera</taxon>
        <taxon>Polyphaga</taxon>
        <taxon>Cucujiformia</taxon>
        <taxon>Curculionidae</taxon>
        <taxon>Ceutorhynchinae</taxon>
        <taxon>Ceutorhynchus</taxon>
    </lineage>
</organism>
<evidence type="ECO:0000256" key="5">
    <source>
        <dbReference type="ARBA" id="ARBA00023163"/>
    </source>
</evidence>
<dbReference type="GO" id="GO:0001228">
    <property type="term" value="F:DNA-binding transcription activator activity, RNA polymerase II-specific"/>
    <property type="evidence" value="ECO:0007669"/>
    <property type="project" value="TreeGrafter"/>
</dbReference>
<keyword evidence="6 7" id="KW-0539">Nucleus</keyword>
<dbReference type="AlphaFoldDB" id="A0A9P0DHB2"/>
<accession>A0A9P0DHB2</accession>
<keyword evidence="4 7" id="KW-0238">DNA-binding</keyword>
<sequence>MEYKLYGSSDAILVETSSSSSKESWNLANGIVMDNGDEYFGWANPLKIDMSESEKMLPRKRKASTELHQTKQQPSNFKKDPLAFDGKVETTKKDTQNEKGPSRMPQWQVDDYGDMHQEIDSSLNLDTELSPSPYASDSIMAINSMTVFKQEAPSPTLNEVGQLQVNNPSCQSPTSTQQGNIVHPASTTMEDNSQNMFNNTINQLLSQSALVSLHSVIDNNNLSTSPHSQDHFAVSSTNYNLIEDCRFQYVLAAATSIATKQNEDTLTYLNQGQSYEIKLKKLGDLSMYRGKLLKSVVRICFHERRLQYMEKEQMEAWQKARPGDRILEVDIPLSYGAFDITQPSNALNVTSFVWDPTKEVGIYIKVNCISTEFTPKKHGGEKGVPFRIQVETYQNGDALTSSKRLHAAACQIKVFKLKGADRKHKQDREKIMKRPMVEQDKYQPSYECTVLNDIANDAVLQTPSLVHYAVSESSPEFQKQGHVSPNHEHSSNQQNFIPQKDVVNSNPQSPEKKEESLNSDNVVCDSFNNNQLNQFSSPDETVHWLTLNRFENYMDMFSRFSGSDMLRMSRDDLIQICGHADGIRLHNALHLKTIAPKLRLYVCRENMSVFNAVFLTSHSHIELLQKLCSMASINVDQVKNIYIEGPHSIHIQLSDDMLSHVEEETMFSLNVVQENGSYVLLLKRKSKQ</sequence>
<dbReference type="InterPro" id="IPR040167">
    <property type="entry name" value="TF_CP2-like"/>
</dbReference>
<dbReference type="OrthoDB" id="9996779at2759"/>
<dbReference type="Gene3D" id="1.10.150.50">
    <property type="entry name" value="Transcription Factor, Ets-1"/>
    <property type="match status" value="1"/>
</dbReference>
<keyword evidence="11" id="KW-1185">Reference proteome</keyword>
<dbReference type="InterPro" id="IPR057520">
    <property type="entry name" value="GRHL1/CP2_C"/>
</dbReference>
<dbReference type="Pfam" id="PF25416">
    <property type="entry name" value="GRHL1_C"/>
    <property type="match status" value="1"/>
</dbReference>
<feature type="domain" description="Grh/CP2 DB" evidence="9">
    <location>
        <begin position="243"/>
        <end position="485"/>
    </location>
</feature>
<dbReference type="GO" id="GO:0005634">
    <property type="term" value="C:nucleus"/>
    <property type="evidence" value="ECO:0007669"/>
    <property type="project" value="UniProtKB-SubCell"/>
</dbReference>
<proteinExistence type="inferred from homology"/>
<dbReference type="PANTHER" id="PTHR11037">
    <property type="entry name" value="TRANSCRIPTION FACTOR CP2"/>
    <property type="match status" value="1"/>
</dbReference>
<dbReference type="Pfam" id="PF04516">
    <property type="entry name" value="CP2"/>
    <property type="match status" value="1"/>
</dbReference>
<dbReference type="InterPro" id="IPR041418">
    <property type="entry name" value="SAM_3"/>
</dbReference>
<feature type="compositionally biased region" description="Polar residues" evidence="8">
    <location>
        <begin position="471"/>
        <end position="483"/>
    </location>
</feature>
<evidence type="ECO:0000256" key="1">
    <source>
        <dbReference type="ARBA" id="ARBA00004123"/>
    </source>
</evidence>
<evidence type="ECO:0000256" key="6">
    <source>
        <dbReference type="ARBA" id="ARBA00023242"/>
    </source>
</evidence>
<comment type="similarity">
    <text evidence="2">Belongs to the grh/CP2 family. CP2 subfamily.</text>
</comment>
<dbReference type="PROSITE" id="PS51968">
    <property type="entry name" value="GRH_CP2_DB"/>
    <property type="match status" value="1"/>
</dbReference>
<keyword evidence="5" id="KW-0804">Transcription</keyword>
<feature type="compositionally biased region" description="Basic and acidic residues" evidence="8">
    <location>
        <begin position="54"/>
        <end position="69"/>
    </location>
</feature>
<feature type="region of interest" description="Disordered" evidence="8">
    <location>
        <begin position="471"/>
        <end position="518"/>
    </location>
</feature>
<keyword evidence="3" id="KW-0805">Transcription regulation</keyword>
<dbReference type="SUPFAM" id="SSF47769">
    <property type="entry name" value="SAM/Pointed domain"/>
    <property type="match status" value="1"/>
</dbReference>
<evidence type="ECO:0000256" key="8">
    <source>
        <dbReference type="SAM" id="MobiDB-lite"/>
    </source>
</evidence>
<evidence type="ECO:0000313" key="11">
    <source>
        <dbReference type="Proteomes" id="UP001152799"/>
    </source>
</evidence>
<evidence type="ECO:0000256" key="3">
    <source>
        <dbReference type="ARBA" id="ARBA00023015"/>
    </source>
</evidence>
<dbReference type="PANTHER" id="PTHR11037:SF21">
    <property type="entry name" value="GEMINI, ISOFORM C"/>
    <property type="match status" value="1"/>
</dbReference>
<protein>
    <recommendedName>
        <fullName evidence="9">Grh/CP2 DB domain-containing protein</fullName>
    </recommendedName>
</protein>
<dbReference type="InterPro" id="IPR007604">
    <property type="entry name" value="CP2"/>
</dbReference>
<reference evidence="10" key="1">
    <citation type="submission" date="2022-01" db="EMBL/GenBank/DDBJ databases">
        <authorList>
            <person name="King R."/>
        </authorList>
    </citation>
    <scope>NUCLEOTIDE SEQUENCE</scope>
</reference>